<proteinExistence type="predicted"/>
<keyword evidence="2" id="KW-1185">Reference proteome</keyword>
<reference evidence="1 2" key="1">
    <citation type="journal article" date="2017" name="Int. J. Parasitol.">
        <title>The genome of the protozoan parasite Cystoisospora suis and a reverse vaccinology approach to identify vaccine candidates.</title>
        <authorList>
            <person name="Palmieri N."/>
            <person name="Shrestha A."/>
            <person name="Ruttkowski B."/>
            <person name="Beck T."/>
            <person name="Vogl C."/>
            <person name="Tomley F."/>
            <person name="Blake D.P."/>
            <person name="Joachim A."/>
        </authorList>
    </citation>
    <scope>NUCLEOTIDE SEQUENCE [LARGE SCALE GENOMIC DNA]</scope>
    <source>
        <strain evidence="1 2">Wien I</strain>
    </source>
</reference>
<dbReference type="VEuPathDB" id="ToxoDB:CSUI_005615"/>
<sequence>MRLITALRTKGTGALWWCESPSAHYCFVTSVSTFCRYGIMRGDVDLKGGRTTVGERNVSKQEQTATASWLPNRHELRKSHYLGGLDMRCQAAIQWFYSR</sequence>
<dbReference type="AlphaFoldDB" id="A0A2C6KWX2"/>
<organism evidence="1 2">
    <name type="scientific">Cystoisospora suis</name>
    <dbReference type="NCBI Taxonomy" id="483139"/>
    <lineage>
        <taxon>Eukaryota</taxon>
        <taxon>Sar</taxon>
        <taxon>Alveolata</taxon>
        <taxon>Apicomplexa</taxon>
        <taxon>Conoidasida</taxon>
        <taxon>Coccidia</taxon>
        <taxon>Eucoccidiorida</taxon>
        <taxon>Eimeriorina</taxon>
        <taxon>Sarcocystidae</taxon>
        <taxon>Cystoisospora</taxon>
    </lineage>
</organism>
<dbReference type="EMBL" id="MIGC01002717">
    <property type="protein sequence ID" value="PHJ20555.1"/>
    <property type="molecule type" value="Genomic_DNA"/>
</dbReference>
<accession>A0A2C6KWX2</accession>
<comment type="caution">
    <text evidence="1">The sequence shown here is derived from an EMBL/GenBank/DDBJ whole genome shotgun (WGS) entry which is preliminary data.</text>
</comment>
<gene>
    <name evidence="1" type="ORF">CSUI_005615</name>
</gene>
<dbReference type="GeneID" id="94428997"/>
<name>A0A2C6KWX2_9APIC</name>
<evidence type="ECO:0000313" key="2">
    <source>
        <dbReference type="Proteomes" id="UP000221165"/>
    </source>
</evidence>
<dbReference type="RefSeq" id="XP_067922242.1">
    <property type="nucleotide sequence ID" value="XM_068065786.1"/>
</dbReference>
<dbReference type="Proteomes" id="UP000221165">
    <property type="component" value="Unassembled WGS sequence"/>
</dbReference>
<protein>
    <submittedName>
        <fullName evidence="1">Uncharacterized protein</fullName>
    </submittedName>
</protein>
<evidence type="ECO:0000313" key="1">
    <source>
        <dbReference type="EMBL" id="PHJ20555.1"/>
    </source>
</evidence>